<dbReference type="InterPro" id="IPR047640">
    <property type="entry name" value="RpiR-like"/>
</dbReference>
<dbReference type="RefSeq" id="WP_339442131.1">
    <property type="nucleotide sequence ID" value="NZ_JBBHKQ010000002.1"/>
</dbReference>
<dbReference type="PROSITE" id="PS51071">
    <property type="entry name" value="HTH_RPIR"/>
    <property type="match status" value="1"/>
</dbReference>
<keyword evidence="1" id="KW-0805">Transcription regulation</keyword>
<dbReference type="AlphaFoldDB" id="A0ABD5K3K3"/>
<dbReference type="InterPro" id="IPR000281">
    <property type="entry name" value="HTH_RpiR"/>
</dbReference>
<dbReference type="EMBL" id="JBBHKQ010000002">
    <property type="protein sequence ID" value="MEJ5902720.1"/>
    <property type="molecule type" value="Genomic_DNA"/>
</dbReference>
<evidence type="ECO:0000259" key="4">
    <source>
        <dbReference type="PROSITE" id="PS51071"/>
    </source>
</evidence>
<comment type="caution">
    <text evidence="5">The sequence shown here is derived from an EMBL/GenBank/DDBJ whole genome shotgun (WGS) entry which is preliminary data.</text>
</comment>
<dbReference type="InterPro" id="IPR009057">
    <property type="entry name" value="Homeodomain-like_sf"/>
</dbReference>
<dbReference type="InterPro" id="IPR001347">
    <property type="entry name" value="SIS_dom"/>
</dbReference>
<dbReference type="Gene3D" id="3.40.50.10490">
    <property type="entry name" value="Glucose-6-phosphate isomerase like protein, domain 1"/>
    <property type="match status" value="1"/>
</dbReference>
<feature type="domain" description="HTH rpiR-type" evidence="4">
    <location>
        <begin position="22"/>
        <end position="98"/>
    </location>
</feature>
<evidence type="ECO:0000256" key="3">
    <source>
        <dbReference type="ARBA" id="ARBA00023163"/>
    </source>
</evidence>
<evidence type="ECO:0000313" key="6">
    <source>
        <dbReference type="Proteomes" id="UP001362311"/>
    </source>
</evidence>
<dbReference type="InterPro" id="IPR035472">
    <property type="entry name" value="RpiR-like_SIS"/>
</dbReference>
<dbReference type="GO" id="GO:0003677">
    <property type="term" value="F:DNA binding"/>
    <property type="evidence" value="ECO:0007669"/>
    <property type="project" value="UniProtKB-KW"/>
</dbReference>
<dbReference type="SUPFAM" id="SSF53697">
    <property type="entry name" value="SIS domain"/>
    <property type="match status" value="1"/>
</dbReference>
<dbReference type="SUPFAM" id="SSF46689">
    <property type="entry name" value="Homeodomain-like"/>
    <property type="match status" value="1"/>
</dbReference>
<evidence type="ECO:0000256" key="1">
    <source>
        <dbReference type="ARBA" id="ARBA00023015"/>
    </source>
</evidence>
<sequence length="309" mass="33336">MTGGSASTDFLRPQTLEQLRALTVDIRRGAAGPSLGGKSLDVLSRLVDVPEQTAVRSISELAEILGINASTLTRLAQRLGYSGFADLQSIFREAIADDEQYFYSRQAGKLMSVKSEPDEELHVIEIISAESKANIDGFLSQLDNTQLREAAALLARAGRIRVHGVRQFHAFASFLTYGLSMIRNDVALLDAPRLGEAESIAQLSQGDVIVVASCAPYTRNVADVAKVAAKHGIDVIAITDTRASPLVVPSKHAFFIPHNSSFFSNSMGAYIVFCEGLLNLVARALGDQAIHALAKREALIDDLAIETDR</sequence>
<accession>A0ABD5K3K3</accession>
<keyword evidence="3" id="KW-0804">Transcription</keyword>
<dbReference type="Gene3D" id="1.10.10.10">
    <property type="entry name" value="Winged helix-like DNA-binding domain superfamily/Winged helix DNA-binding domain"/>
    <property type="match status" value="1"/>
</dbReference>
<dbReference type="Pfam" id="PF01380">
    <property type="entry name" value="SIS"/>
    <property type="match status" value="1"/>
</dbReference>
<dbReference type="Pfam" id="PF01418">
    <property type="entry name" value="HTH_6"/>
    <property type="match status" value="1"/>
</dbReference>
<dbReference type="PANTHER" id="PTHR30514:SF18">
    <property type="entry name" value="RPIR-FAMILY TRANSCRIPTIONAL REGULATOR"/>
    <property type="match status" value="1"/>
</dbReference>
<reference evidence="5 6" key="1">
    <citation type="submission" date="2024-03" db="EMBL/GenBank/DDBJ databases">
        <title>Reference genomes for the five species model microbial community.</title>
        <authorList>
            <person name="Padfield D."/>
        </authorList>
    </citation>
    <scope>NUCLEOTIDE SEQUENCE [LARGE SCALE GENOMIC DNA]</scope>
    <source>
        <strain evidence="5 6">AB1</strain>
    </source>
</reference>
<organism evidence="5 6">
    <name type="scientific">Ochrobactrum teleogrylli</name>
    <dbReference type="NCBI Taxonomy" id="2479765"/>
    <lineage>
        <taxon>Bacteria</taxon>
        <taxon>Pseudomonadati</taxon>
        <taxon>Pseudomonadota</taxon>
        <taxon>Alphaproteobacteria</taxon>
        <taxon>Hyphomicrobiales</taxon>
        <taxon>Brucellaceae</taxon>
        <taxon>Brucella/Ochrobactrum group</taxon>
        <taxon>Ochrobactrum</taxon>
    </lineage>
</organism>
<dbReference type="CDD" id="cd05013">
    <property type="entry name" value="SIS_RpiR"/>
    <property type="match status" value="1"/>
</dbReference>
<keyword evidence="2" id="KW-0238">DNA-binding</keyword>
<dbReference type="InterPro" id="IPR046348">
    <property type="entry name" value="SIS_dom_sf"/>
</dbReference>
<name>A0ABD5K3K3_9HYPH</name>
<dbReference type="PANTHER" id="PTHR30514">
    <property type="entry name" value="GLUCOKINASE"/>
    <property type="match status" value="1"/>
</dbReference>
<proteinExistence type="predicted"/>
<dbReference type="InterPro" id="IPR036388">
    <property type="entry name" value="WH-like_DNA-bd_sf"/>
</dbReference>
<evidence type="ECO:0000256" key="2">
    <source>
        <dbReference type="ARBA" id="ARBA00023125"/>
    </source>
</evidence>
<dbReference type="Proteomes" id="UP001362311">
    <property type="component" value="Unassembled WGS sequence"/>
</dbReference>
<protein>
    <submittedName>
        <fullName evidence="5">MurR/RpiR family transcriptional regulator</fullName>
    </submittedName>
</protein>
<evidence type="ECO:0000313" key="5">
    <source>
        <dbReference type="EMBL" id="MEJ5902720.1"/>
    </source>
</evidence>
<gene>
    <name evidence="5" type="ORF">WIX40_21765</name>
</gene>